<dbReference type="InterPro" id="IPR027417">
    <property type="entry name" value="P-loop_NTPase"/>
</dbReference>
<evidence type="ECO:0000256" key="1">
    <source>
        <dbReference type="SAM" id="Coils"/>
    </source>
</evidence>
<sequence>MGLIKKSNEIAIQRNVKMMVYGQAGMGKTTLALSAPKPLLLDFDNGVKRVNNSHLGEVGIVQITNWQEVVTLLTTEKADLAPFETIVVDTIGKMMDFIIAYRCGGRNPRVQDWGMINSDFKWFVNALSELGKHLIFVAHRDTRKEGDDTVFVPALREKSYNAIVTELDLLGYLEMKNENGVQKRSITFDPTSRNDGKNTCQLDGVMWINNILDQNGQPTAPNDFIQKRIIDKYQNMIQVKENAQAEYNKALAEIKEAVELITDAQGANHFIEHINDYKNLGNSVILYARDLFSAKMKNLKVKYNKETKKYEDAA</sequence>
<dbReference type="Proteomes" id="UP000199134">
    <property type="component" value="Unassembled WGS sequence"/>
</dbReference>
<accession>A0A1H0H3L0</accession>
<dbReference type="SUPFAM" id="SSF52540">
    <property type="entry name" value="P-loop containing nucleoside triphosphate hydrolases"/>
    <property type="match status" value="1"/>
</dbReference>
<dbReference type="OrthoDB" id="787720at2"/>
<reference evidence="3" key="1">
    <citation type="submission" date="2016-10" db="EMBL/GenBank/DDBJ databases">
        <authorList>
            <person name="de Groot N.N."/>
        </authorList>
    </citation>
    <scope>NUCLEOTIDE SEQUENCE [LARGE SCALE GENOMIC DNA]</scope>
    <source>
        <strain evidence="3">BP1-145</strain>
    </source>
</reference>
<proteinExistence type="predicted"/>
<evidence type="ECO:0000313" key="3">
    <source>
        <dbReference type="Proteomes" id="UP000199134"/>
    </source>
</evidence>
<gene>
    <name evidence="2" type="ORF">SAMN04487900_110101</name>
</gene>
<keyword evidence="1" id="KW-0175">Coiled coil</keyword>
<name>A0A1H0H3L0_9BACT</name>
<dbReference type="AlphaFoldDB" id="A0A1H0H3L0"/>
<protein>
    <submittedName>
        <fullName evidence="2">Phage nucleotide-binding protein</fullName>
    </submittedName>
</protein>
<dbReference type="Pfam" id="PF13479">
    <property type="entry name" value="AAA_24"/>
    <property type="match status" value="1"/>
</dbReference>
<dbReference type="EMBL" id="FNIW01000010">
    <property type="protein sequence ID" value="SDO13693.1"/>
    <property type="molecule type" value="Genomic_DNA"/>
</dbReference>
<comment type="caution">
    <text evidence="2">The sequence shown here is derived from an EMBL/GenBank/DDBJ whole genome shotgun (WGS) entry which is preliminary data.</text>
</comment>
<dbReference type="RefSeq" id="WP_091853615.1">
    <property type="nucleotide sequence ID" value="NZ_FNIW01000010.1"/>
</dbReference>
<evidence type="ECO:0000313" key="2">
    <source>
        <dbReference type="EMBL" id="SDO13693.1"/>
    </source>
</evidence>
<feature type="coiled-coil region" evidence="1">
    <location>
        <begin position="230"/>
        <end position="260"/>
    </location>
</feature>
<organism evidence="2 3">
    <name type="scientific">Prevotella communis</name>
    <dbReference type="NCBI Taxonomy" id="2913614"/>
    <lineage>
        <taxon>Bacteria</taxon>
        <taxon>Pseudomonadati</taxon>
        <taxon>Bacteroidota</taxon>
        <taxon>Bacteroidia</taxon>
        <taxon>Bacteroidales</taxon>
        <taxon>Prevotellaceae</taxon>
        <taxon>Prevotella</taxon>
    </lineage>
</organism>